<dbReference type="SUPFAM" id="SSF53822">
    <property type="entry name" value="Periplasmic binding protein-like I"/>
    <property type="match status" value="1"/>
</dbReference>
<dbReference type="Pfam" id="PF13407">
    <property type="entry name" value="Peripla_BP_4"/>
    <property type="match status" value="1"/>
</dbReference>
<dbReference type="Gene3D" id="3.40.50.2300">
    <property type="match status" value="2"/>
</dbReference>
<protein>
    <submittedName>
        <fullName evidence="5">Transcriptional regulator, LacI family</fullName>
    </submittedName>
</protein>
<reference evidence="5" key="1">
    <citation type="submission" date="2017-05" db="EMBL/GenBank/DDBJ databases">
        <authorList>
            <person name="Varghese N."/>
            <person name="Submissions S."/>
        </authorList>
    </citation>
    <scope>NUCLEOTIDE SEQUENCE</scope>
    <source>
        <strain evidence="5">Su22</strain>
    </source>
</reference>
<dbReference type="InterPro" id="IPR010982">
    <property type="entry name" value="Lambda_DNA-bd_dom_sf"/>
</dbReference>
<dbReference type="InterPro" id="IPR025997">
    <property type="entry name" value="SBP_2_dom"/>
</dbReference>
<dbReference type="Gene3D" id="1.10.260.40">
    <property type="entry name" value="lambda repressor-like DNA-binding domains"/>
    <property type="match status" value="1"/>
</dbReference>
<accession>A0AA45WZ33</accession>
<evidence type="ECO:0000256" key="1">
    <source>
        <dbReference type="ARBA" id="ARBA00023015"/>
    </source>
</evidence>
<feature type="domain" description="HTH lacI-type" evidence="4">
    <location>
        <begin position="3"/>
        <end position="57"/>
    </location>
</feature>
<dbReference type="GO" id="GO:0000976">
    <property type="term" value="F:transcription cis-regulatory region binding"/>
    <property type="evidence" value="ECO:0007669"/>
    <property type="project" value="TreeGrafter"/>
</dbReference>
<dbReference type="Pfam" id="PF00356">
    <property type="entry name" value="LacI"/>
    <property type="match status" value="1"/>
</dbReference>
<dbReference type="CDD" id="cd01392">
    <property type="entry name" value="HTH_LacI"/>
    <property type="match status" value="1"/>
</dbReference>
<keyword evidence="3" id="KW-0804">Transcription</keyword>
<sequence>MRLTINDIAKEAKVSKSTVSRVLNNSGYVHKETREKVEKVIKEKIYYPSATARNLSKKESNIIGVIIPEANNTFFAEVLKGIGEVVDENDMTLIFSDTNNDSVKEARALDMINMQGVRGLIITPVNDHDDSDAERKLKKKLRDLKIPTVILDRGVKNSQWDGVFFENYQSAYCATEILIQEGHEKIGIITGDLNLKIGKDRFRGYLEAMKDHNREPLKRYIYEGNFSVEKAYQLTRQFIEKKDIPDAVLTCNNLTTLGFMKGLNEYQLVLGKDIAAVGIDSNEVLDILGYNFSCVARDSVEMGRVAIRMLLERYQHPNKQRLESVMPFSVYLKGSERKVRS</sequence>
<dbReference type="EMBL" id="FXUF01000024">
    <property type="protein sequence ID" value="SMP71671.1"/>
    <property type="molecule type" value="Genomic_DNA"/>
</dbReference>
<proteinExistence type="predicted"/>
<name>A0AA45WZ33_9CLOT</name>
<evidence type="ECO:0000313" key="6">
    <source>
        <dbReference type="Proteomes" id="UP001158066"/>
    </source>
</evidence>
<keyword evidence="1" id="KW-0805">Transcription regulation</keyword>
<evidence type="ECO:0000256" key="2">
    <source>
        <dbReference type="ARBA" id="ARBA00023125"/>
    </source>
</evidence>
<dbReference type="InterPro" id="IPR028082">
    <property type="entry name" value="Peripla_BP_I"/>
</dbReference>
<dbReference type="CDD" id="cd06267">
    <property type="entry name" value="PBP1_LacI_sugar_binding-like"/>
    <property type="match status" value="1"/>
</dbReference>
<dbReference type="RefSeq" id="WP_283410863.1">
    <property type="nucleotide sequence ID" value="NZ_FXUF01000024.1"/>
</dbReference>
<dbReference type="SUPFAM" id="SSF47413">
    <property type="entry name" value="lambda repressor-like DNA-binding domains"/>
    <property type="match status" value="1"/>
</dbReference>
<dbReference type="AlphaFoldDB" id="A0AA45WZ33"/>
<dbReference type="PANTHER" id="PTHR30146:SF154">
    <property type="entry name" value="TRANSCRIPTION REGULATOR, MEMBER OF GALR FAMILY"/>
    <property type="match status" value="1"/>
</dbReference>
<keyword evidence="2" id="KW-0238">DNA-binding</keyword>
<keyword evidence="6" id="KW-1185">Reference proteome</keyword>
<dbReference type="PROSITE" id="PS00356">
    <property type="entry name" value="HTH_LACI_1"/>
    <property type="match status" value="1"/>
</dbReference>
<dbReference type="PROSITE" id="PS50932">
    <property type="entry name" value="HTH_LACI_2"/>
    <property type="match status" value="1"/>
</dbReference>
<organism evidence="5 6">
    <name type="scientific">Anoxynatronum buryatiense</name>
    <dbReference type="NCBI Taxonomy" id="489973"/>
    <lineage>
        <taxon>Bacteria</taxon>
        <taxon>Bacillati</taxon>
        <taxon>Bacillota</taxon>
        <taxon>Clostridia</taxon>
        <taxon>Eubacteriales</taxon>
        <taxon>Clostridiaceae</taxon>
        <taxon>Anoxynatronum</taxon>
    </lineage>
</organism>
<dbReference type="GO" id="GO:0003700">
    <property type="term" value="F:DNA-binding transcription factor activity"/>
    <property type="evidence" value="ECO:0007669"/>
    <property type="project" value="TreeGrafter"/>
</dbReference>
<evidence type="ECO:0000256" key="3">
    <source>
        <dbReference type="ARBA" id="ARBA00023163"/>
    </source>
</evidence>
<dbReference type="PANTHER" id="PTHR30146">
    <property type="entry name" value="LACI-RELATED TRANSCRIPTIONAL REPRESSOR"/>
    <property type="match status" value="1"/>
</dbReference>
<gene>
    <name evidence="5" type="ORF">SAMN06296020_12414</name>
</gene>
<dbReference type="Proteomes" id="UP001158066">
    <property type="component" value="Unassembled WGS sequence"/>
</dbReference>
<dbReference type="SMART" id="SM00354">
    <property type="entry name" value="HTH_LACI"/>
    <property type="match status" value="1"/>
</dbReference>
<dbReference type="InterPro" id="IPR000843">
    <property type="entry name" value="HTH_LacI"/>
</dbReference>
<evidence type="ECO:0000259" key="4">
    <source>
        <dbReference type="PROSITE" id="PS50932"/>
    </source>
</evidence>
<evidence type="ECO:0000313" key="5">
    <source>
        <dbReference type="EMBL" id="SMP71671.1"/>
    </source>
</evidence>
<dbReference type="PRINTS" id="PR00036">
    <property type="entry name" value="HTHLACI"/>
</dbReference>
<comment type="caution">
    <text evidence="5">The sequence shown here is derived from an EMBL/GenBank/DDBJ whole genome shotgun (WGS) entry which is preliminary data.</text>
</comment>